<dbReference type="EMBL" id="BAABHS010000011">
    <property type="protein sequence ID" value="GAA4967273.1"/>
    <property type="molecule type" value="Genomic_DNA"/>
</dbReference>
<evidence type="ECO:0000313" key="3">
    <source>
        <dbReference type="Proteomes" id="UP001500466"/>
    </source>
</evidence>
<sequence>MQNCGAPTPSRPIRTVPELHTKLDHRKGQASRSRGGPATKVHLAADGRCRPLAFVVKAGQAGDSTSFEAVMAEIRVPAIHIWAAR</sequence>
<gene>
    <name evidence="2" type="ORF">GCM10023205_35190</name>
</gene>
<evidence type="ECO:0000256" key="1">
    <source>
        <dbReference type="SAM" id="MobiDB-lite"/>
    </source>
</evidence>
<keyword evidence="3" id="KW-1185">Reference proteome</keyword>
<proteinExistence type="predicted"/>
<name>A0ABP9HC76_9ACTN</name>
<reference evidence="3" key="1">
    <citation type="journal article" date="2019" name="Int. J. Syst. Evol. Microbiol.">
        <title>The Global Catalogue of Microorganisms (GCM) 10K type strain sequencing project: providing services to taxonomists for standard genome sequencing and annotation.</title>
        <authorList>
            <consortium name="The Broad Institute Genomics Platform"/>
            <consortium name="The Broad Institute Genome Sequencing Center for Infectious Disease"/>
            <person name="Wu L."/>
            <person name="Ma J."/>
        </authorList>
    </citation>
    <scope>NUCLEOTIDE SEQUENCE [LARGE SCALE GENOMIC DNA]</scope>
    <source>
        <strain evidence="3">JCM 17986</strain>
    </source>
</reference>
<evidence type="ECO:0008006" key="4">
    <source>
        <dbReference type="Google" id="ProtNLM"/>
    </source>
</evidence>
<organism evidence="2 3">
    <name type="scientific">Yinghuangia aomiensis</name>
    <dbReference type="NCBI Taxonomy" id="676205"/>
    <lineage>
        <taxon>Bacteria</taxon>
        <taxon>Bacillati</taxon>
        <taxon>Actinomycetota</taxon>
        <taxon>Actinomycetes</taxon>
        <taxon>Kitasatosporales</taxon>
        <taxon>Streptomycetaceae</taxon>
        <taxon>Yinghuangia</taxon>
    </lineage>
</organism>
<feature type="region of interest" description="Disordered" evidence="1">
    <location>
        <begin position="1"/>
        <end position="39"/>
    </location>
</feature>
<accession>A0ABP9HC76</accession>
<protein>
    <recommendedName>
        <fullName evidence="4">Transposase DDE domain-containing protein</fullName>
    </recommendedName>
</protein>
<evidence type="ECO:0000313" key="2">
    <source>
        <dbReference type="EMBL" id="GAA4967273.1"/>
    </source>
</evidence>
<dbReference type="Proteomes" id="UP001500466">
    <property type="component" value="Unassembled WGS sequence"/>
</dbReference>
<comment type="caution">
    <text evidence="2">The sequence shown here is derived from an EMBL/GenBank/DDBJ whole genome shotgun (WGS) entry which is preliminary data.</text>
</comment>